<feature type="non-terminal residue" evidence="4">
    <location>
        <position position="169"/>
    </location>
</feature>
<dbReference type="Pfam" id="PF02771">
    <property type="entry name" value="Acyl-CoA_dh_N"/>
    <property type="match status" value="1"/>
</dbReference>
<dbReference type="InterPro" id="IPR046373">
    <property type="entry name" value="Acyl-CoA_Oxase/DH_mid-dom_sf"/>
</dbReference>
<evidence type="ECO:0008006" key="5">
    <source>
        <dbReference type="Google" id="ProtNLM"/>
    </source>
</evidence>
<keyword evidence="1" id="KW-0560">Oxidoreductase</keyword>
<dbReference type="GO" id="GO:0005886">
    <property type="term" value="C:plasma membrane"/>
    <property type="evidence" value="ECO:0007669"/>
    <property type="project" value="TreeGrafter"/>
</dbReference>
<feature type="domain" description="Acyl-CoA dehydrogenase/oxidase N-terminal" evidence="3">
    <location>
        <begin position="9"/>
        <end position="119"/>
    </location>
</feature>
<accession>A0A382N9J5</accession>
<evidence type="ECO:0000313" key="4">
    <source>
        <dbReference type="EMBL" id="SVC57839.1"/>
    </source>
</evidence>
<dbReference type="GO" id="GO:0016627">
    <property type="term" value="F:oxidoreductase activity, acting on the CH-CH group of donors"/>
    <property type="evidence" value="ECO:0007669"/>
    <property type="project" value="InterPro"/>
</dbReference>
<protein>
    <recommendedName>
        <fullName evidence="5">Acyl-CoA dehydrogenase/oxidase N-terminal domain-containing protein</fullName>
    </recommendedName>
</protein>
<evidence type="ECO:0000259" key="2">
    <source>
        <dbReference type="Pfam" id="PF02770"/>
    </source>
</evidence>
<dbReference type="InterPro" id="IPR037069">
    <property type="entry name" value="AcylCoA_DH/ox_N_sf"/>
</dbReference>
<dbReference type="AlphaFoldDB" id="A0A382N9J5"/>
<dbReference type="EMBL" id="UINC01098942">
    <property type="protein sequence ID" value="SVC57839.1"/>
    <property type="molecule type" value="Genomic_DNA"/>
</dbReference>
<dbReference type="PANTHER" id="PTHR43292">
    <property type="entry name" value="ACYL-COA DEHYDROGENASE"/>
    <property type="match status" value="1"/>
</dbReference>
<name>A0A382N9J5_9ZZZZ</name>
<dbReference type="InterPro" id="IPR009100">
    <property type="entry name" value="AcylCoA_DH/oxidase_NM_dom_sf"/>
</dbReference>
<organism evidence="4">
    <name type="scientific">marine metagenome</name>
    <dbReference type="NCBI Taxonomy" id="408172"/>
    <lineage>
        <taxon>unclassified sequences</taxon>
        <taxon>metagenomes</taxon>
        <taxon>ecological metagenomes</taxon>
    </lineage>
</organism>
<evidence type="ECO:0000259" key="3">
    <source>
        <dbReference type="Pfam" id="PF02771"/>
    </source>
</evidence>
<dbReference type="InterPro" id="IPR006091">
    <property type="entry name" value="Acyl-CoA_Oxase/DH_mid-dom"/>
</dbReference>
<dbReference type="SUPFAM" id="SSF56645">
    <property type="entry name" value="Acyl-CoA dehydrogenase NM domain-like"/>
    <property type="match status" value="1"/>
</dbReference>
<reference evidence="4" key="1">
    <citation type="submission" date="2018-05" db="EMBL/GenBank/DDBJ databases">
        <authorList>
            <person name="Lanie J.A."/>
            <person name="Ng W.-L."/>
            <person name="Kazmierczak K.M."/>
            <person name="Andrzejewski T.M."/>
            <person name="Davidsen T.M."/>
            <person name="Wayne K.J."/>
            <person name="Tettelin H."/>
            <person name="Glass J.I."/>
            <person name="Rusch D."/>
            <person name="Podicherti R."/>
            <person name="Tsui H.-C.T."/>
            <person name="Winkler M.E."/>
        </authorList>
    </citation>
    <scope>NUCLEOTIDE SEQUENCE</scope>
</reference>
<dbReference type="Pfam" id="PF02770">
    <property type="entry name" value="Acyl-CoA_dh_M"/>
    <property type="match status" value="1"/>
</dbReference>
<proteinExistence type="predicted"/>
<dbReference type="Gene3D" id="2.40.110.10">
    <property type="entry name" value="Butyryl-CoA Dehydrogenase, subunit A, domain 2"/>
    <property type="match status" value="1"/>
</dbReference>
<sequence length="169" mass="18854">MKLELNVDDKIFLDKVRNFLAEALDPAVANKIRLGYPISLPEQVEWTRKLNARGWAAPNWPAEVGGTGWSMVRRHLFDVEMKLHHAPELQGFGFSMVGPAIIKYGTADQKAEYLPKILNADISWCQGYSEPQAGSDLATVRTRAEIDGDDYVVTGSKIWTSAAERADHI</sequence>
<dbReference type="PANTHER" id="PTHR43292:SF3">
    <property type="entry name" value="ACYL-COA DEHYDROGENASE FADE29"/>
    <property type="match status" value="1"/>
</dbReference>
<feature type="domain" description="Acyl-CoA oxidase/dehydrogenase middle" evidence="2">
    <location>
        <begin position="125"/>
        <end position="169"/>
    </location>
</feature>
<gene>
    <name evidence="4" type="ORF">METZ01_LOCUS310693</name>
</gene>
<dbReference type="InterPro" id="IPR013786">
    <property type="entry name" value="AcylCoA_DH/ox_N"/>
</dbReference>
<evidence type="ECO:0000256" key="1">
    <source>
        <dbReference type="ARBA" id="ARBA00023002"/>
    </source>
</evidence>
<dbReference type="Gene3D" id="1.10.540.10">
    <property type="entry name" value="Acyl-CoA dehydrogenase/oxidase, N-terminal domain"/>
    <property type="match status" value="1"/>
</dbReference>
<dbReference type="InterPro" id="IPR052161">
    <property type="entry name" value="Mycobact_Acyl-CoA_DH"/>
</dbReference>
<dbReference type="GO" id="GO:0050660">
    <property type="term" value="F:flavin adenine dinucleotide binding"/>
    <property type="evidence" value="ECO:0007669"/>
    <property type="project" value="InterPro"/>
</dbReference>